<dbReference type="EMBL" id="JAGPUO010000005">
    <property type="protein sequence ID" value="KAG5662559.1"/>
    <property type="molecule type" value="Genomic_DNA"/>
</dbReference>
<evidence type="ECO:0000313" key="4">
    <source>
        <dbReference type="Proteomes" id="UP000782241"/>
    </source>
</evidence>
<feature type="signal peptide" evidence="2">
    <location>
        <begin position="1"/>
        <end position="22"/>
    </location>
</feature>
<feature type="compositionally biased region" description="Low complexity" evidence="1">
    <location>
        <begin position="746"/>
        <end position="758"/>
    </location>
</feature>
<feature type="compositionally biased region" description="Polar residues" evidence="1">
    <location>
        <begin position="3109"/>
        <end position="3129"/>
    </location>
</feature>
<feature type="compositionally biased region" description="Polar residues" evidence="1">
    <location>
        <begin position="846"/>
        <end position="856"/>
    </location>
</feature>
<feature type="compositionally biased region" description="Low complexity" evidence="1">
    <location>
        <begin position="544"/>
        <end position="556"/>
    </location>
</feature>
<feature type="region of interest" description="Disordered" evidence="1">
    <location>
        <begin position="1959"/>
        <end position="1992"/>
    </location>
</feature>
<feature type="compositionally biased region" description="Low complexity" evidence="1">
    <location>
        <begin position="294"/>
        <end position="307"/>
    </location>
</feature>
<feature type="compositionally biased region" description="Low complexity" evidence="1">
    <location>
        <begin position="1094"/>
        <end position="1112"/>
    </location>
</feature>
<feature type="region of interest" description="Disordered" evidence="1">
    <location>
        <begin position="2533"/>
        <end position="2561"/>
    </location>
</feature>
<feature type="compositionally biased region" description="Low complexity" evidence="1">
    <location>
        <begin position="454"/>
        <end position="468"/>
    </location>
</feature>
<evidence type="ECO:0000313" key="3">
    <source>
        <dbReference type="EMBL" id="KAG5662559.1"/>
    </source>
</evidence>
<proteinExistence type="predicted"/>
<gene>
    <name evidence="3" type="ORF">KAF25_004977</name>
</gene>
<feature type="compositionally biased region" description="Low complexity" evidence="1">
    <location>
        <begin position="1971"/>
        <end position="1984"/>
    </location>
</feature>
<feature type="compositionally biased region" description="Low complexity" evidence="1">
    <location>
        <begin position="616"/>
        <end position="632"/>
    </location>
</feature>
<dbReference type="SUPFAM" id="SSF63829">
    <property type="entry name" value="Calcium-dependent phosphotriesterase"/>
    <property type="match status" value="1"/>
</dbReference>
<feature type="compositionally biased region" description="Polar residues" evidence="1">
    <location>
        <begin position="976"/>
        <end position="988"/>
    </location>
</feature>
<feature type="compositionally biased region" description="Polar residues" evidence="1">
    <location>
        <begin position="1113"/>
        <end position="1126"/>
    </location>
</feature>
<reference evidence="3" key="1">
    <citation type="submission" date="2021-04" db="EMBL/GenBank/DDBJ databases">
        <title>Draft genome of Fusarium avenaceum strain F156N33, isolated from an atmospheric sample in Virginia.</title>
        <authorList>
            <person name="Yang S."/>
            <person name="Vinatzer B.A."/>
            <person name="Coleman J."/>
        </authorList>
    </citation>
    <scope>NUCLEOTIDE SEQUENCE</scope>
    <source>
        <strain evidence="3">F156N33</strain>
    </source>
</reference>
<dbReference type="Proteomes" id="UP000782241">
    <property type="component" value="Unassembled WGS sequence"/>
</dbReference>
<feature type="compositionally biased region" description="Low complexity" evidence="1">
    <location>
        <begin position="1174"/>
        <end position="1185"/>
    </location>
</feature>
<feature type="compositionally biased region" description="Polar residues" evidence="1">
    <location>
        <begin position="424"/>
        <end position="436"/>
    </location>
</feature>
<feature type="compositionally biased region" description="Low complexity" evidence="1">
    <location>
        <begin position="262"/>
        <end position="286"/>
    </location>
</feature>
<evidence type="ECO:0000256" key="1">
    <source>
        <dbReference type="SAM" id="MobiDB-lite"/>
    </source>
</evidence>
<feature type="compositionally biased region" description="Polar residues" evidence="1">
    <location>
        <begin position="3280"/>
        <end position="3294"/>
    </location>
</feature>
<feature type="region of interest" description="Disordered" evidence="1">
    <location>
        <begin position="3280"/>
        <end position="3300"/>
    </location>
</feature>
<feature type="compositionally biased region" description="Polar residues" evidence="1">
    <location>
        <begin position="2307"/>
        <end position="2319"/>
    </location>
</feature>
<feature type="compositionally biased region" description="Polar residues" evidence="1">
    <location>
        <begin position="1256"/>
        <end position="1267"/>
    </location>
</feature>
<sequence>MRPSFVVLRHLLFASLTGTSRGLFGVQNDRSVLGINNEFSGVCYTYVSVYPVLADGPDYITITKPYRGSVTALYTVPPQGDEPGVVIVEQPGGSSAPENIVIPATDERSYVIIIRPYQGPNPISAPITQVVPPRNGQPGQIIIETPETQAADDATPGVLQPMTLEPHGTTGSYVTVIEPAGVSFTGKVPIRITVAPSGGRPGTVIIQTPIPGTLMPLALETLYFNTLGPLGRLIGKTITLQPADATGYVTIIEPAEGSVLPTAPIRTTIPPTGTKPGTVLIQTPPEGNGGRPGGAQATGAAGTAFPPSRTRPEGSVSYTTITRGVPLGVGGSDSDSGDGSSGGADGGSTEGQNGAVSNGGDGSGNAQGRPGQGQDDVAGPRETITIPPDGGNPGTILVLTPEDSSNSRTDSGEDSDGFPVGTRPTGNSGDSGDDNTQASAGSNSGNQGGDTSDGDSGSNDSGDVQGSVQGNGSGSAGDDEEGDSDNAGSSGSNSGNDPGNGGSSNSDEGETSGGTGSGGSQGGSQGDSGTNNGQGGSGTGSGSSSGSTQSASNNNSDGNDEPVSGGTQSGGNDSGDDPDSGNGGSGGKGTSSDGNGSNDEDDPDFGGSGGKHNGEHSSGGSKGGSKPVSGGTASNGGGSDGDPDDTRGDAENSSSRSSSKRKSATAQSQLKTRKPVVTTSPATYTVTSSNTVITITADVVKTLTNEEPKATRTKTSKWDTSTGWESAKMGMHAWTTDANGKTVWRTSSSAPTKAATSAGAGNKGASTSRASSRTSRTTLIEVDPQGNGGRPGPPELEPSTVSSTRARPGSSNSPSTRSKTSTASKTAGSSNAATTILELGPVETNPAGSITRKPTVSSGSGSQKPSSTRQGQGSATSKSTSSQQSTKSGVTTSTQRFTAIPQGLGTKSTGLNIGTTSRSTQSSAGASSSTSVGDAESQSTSANNNNGNASQNAGTSTQRSSTGSSSQSTRAGGVGTTTSPGLRASTSVPGGGTSPDANTRPGGETFSQSTVTGSSRASSSTATGNAASGSGSEVKQSQSASGSSSGTSSVSQATSRRTTTSAESVNIETLIGSQSVAESDRVPQGDETSSTRLAASEASSGAASDGSPTTSSQTSRTDTAGQSTAVGSEVSDADSSVASSSTRQSDSQSTEADGVHSRTSLGVTVLPAGGVGGSTTREGSSGTSSAQDGDASSTESVSDGETVTDGTSDSASSGASSSGSGQSSISGDGSAGDASSETADDGTSAAGSQSSQKSALTSTGASSVASQTGSSDGNEDDESETETSTSSVIDGQVSETDAGAESNTSDLAASTAASITNPTSTTTSTVEDKEDVVRNTSLEISGVRPNITVYSSGTASSRITVYVPPTASDGPGYIIIETPVSDDGPEETDSVDNGEPTAGSPAGIANVTIFTSGTATARQTIYLPPASSGEAGTIIIETPVSQVDTETTGDADIGSQTTTLESGVIPNVTVFSSGTASVRVTLYIPPTASGEAGTIIIQTPVSEADPGRITAGSDVDISASITSTFLPSGIIPNVTIYSGFGGSTTRTIYIPPATSGEAGTVVIETPTSGPNDDDPTITGTGAGSPTSVVTSGVVSNVTIYSGGPASSTTTRFIPATVSGEPGTVVIETPTSGPQATGIGNVTIVTGGPATVTQTRYIPATVTDEPGTIVIETPTSSVDDGGSGNTTIYSGVSAASTRTIYIPPTASGEPGTIIIETPAVRADSDRDSTTIYSGGSGSVTRTIIVSATATDEPDTVIIETPTSRSGPANVTIYSGVSATAATTRFIPGTASGDPGTLIIETPIDASPTSNPTYVTIFSGGPGTAATTIYLTPSASGDSTTMIIQTPTQGVDQDTATDDGESITSSETATQPAVISSAGNVTIFIGGPGTVRETVFVPPTASGAPGTVIIQTPTSVPDVEASATAAVTGNVTIYSGGPGTTTRTVYIPATVSGEVGTIIIETPTSGSDDDGNESASETSEEASGTTIEPTVSGGNITIISGGPASVTRTVYIPPTASGQPGTVIIETPTGSAEESLILKTGTITVAPAFSTVRPGNVTIYTLAPGTAGGTFYFPPDDPEESGTVIVETLPGDAEETGDESSVTSTVVGSRTNTTVFSGGPVTEPRTLYISATVSGEPDTVLVETPTIGSQVETSGSGSSQTNTTLFSGGSGTVTRTVFIPATVSGEPDTVLIETPTGAAEDTGSVTATTTGVSNVTISQGGPGSVATTIYVAGQSGQPGTVIIQTPTESVGDEDPAQTGTVIAKVTLSQGGPGSVATTIYIPGVSGQPGTVIIQTPTVSADDAEPSGTDDGQNEITVTSGGPVSVATTITIPGASGQPDTVLVQTPTVSGDGINQVTITSGGSVSVATTITIPGVSGQPDTVLIEIPTGTVDEEEPTQTGDGQNDVTITRGGPVSVATTVTIQGISGQPDTVLIQTPTESADGEAPETSDGQEDVTLISGGPVSVATTITIPGVSGQPDTVLIRTPTRSVEVGASTTDDVQDDFTITRGGPVPAATTITIPGLSGQPDTVIIETSTGSADEPSDTTSSNADDITITRGGPESAATTITIPGLSGQPDTVVIETPTAISGSQDDEVTITRGGPATVETTITIPGLSGQPDTVVIETPTRSAEEGTSSAESSQEDVTITRGGSVLVATTITIPGMSGQPNTVLVETPTGALETPNNALANVTVYSGGPVTVTRTIYVPPAATSEAGTIIIETPDGSTASQTADTPGNITIFTGIPGTATRTVYIPATVSGDPGTVYIQTPTGSIDPPATESVVSNVTIYSGGPGSVTQTLYIPPTVSDEAGTIVLQTPTGGSADDETDTAEITASTTGVVVSPQGRFNTTVYGGGPGSVATTIYVSATVSGEPDIIFIQTPTASPGGDETVKEAISSTATSTLSVGKVQNVTITSGGPGTAIQTIYLPPASSGEAGTVVIQTPTGTADEEEETTASVSAAATDTLATPGGSTNVTITSGGSGSTTRTVYFPPASDDPDGVGTIVIETPTDSEPASGSAVETTSGGIIANEKFPNVTIYSEGSASVTRTIYYPPRSDATNEPGTIVIETPTSGPDEPANVTRYVGGPASVTTTIYIPPTASGEGGVVIIQTPSGTDETTSSTELPAGGQNTTIYSGGPGTAATTIYYPPASDDPDNIGTVVIQTPSAGSSDDRDGQTTPSATSSETSAQVQNVTLTVGGSVSVATTIYIPPTASGEPGTVLIETPTSSLADITSSIAIESIIRSESPSGLQNVTRFVGGPASVTTTIYIPPATSGEPGTVLIQTPTNGPGSEESSSAPISETVTSTGSSTVVQNITQYVGGPASITTTIYIPPSSSGEPGVVIIQTPTAEPTSQETSSVPASETITSIELPSTIPNVTRYVEGPASVTTTIYIPPVTSGQPGTVVIQTPSAAVTGSEVTTSAEAQSTIQNTTRFVGGPASITTTIYFPPAVSGDPGTVVIQTPTAADTAISIESASAIQNVTRFVGGPASVTTTIYIPPTASNEPGTVLIQTPTSAPAETTIAAVSSTSSTPVVVQNVTRYVEGPASITTTIYVPPASSGEPGTILIQTPSSAPAATSSAGTTSAPAVVQNVTIYAGGSGSVTVTMYRPPISEGGAGTVLIETPTAGPDTSTSPPPVIPSTSMPITATANITVFIAAASTAATGRTLYNPPTAAGEPGTIIIETLVAVPPTTSSSAVAPGVSSSSSAVVIPPTTTSAAVVVISTTSSAPVVVPPTTTSSVAVVIPTTTSSAVVVLPTTTSSVAVVIPTTTSAPVVVPTTSSAPVVVPVTTSAAPVVITTSSPVVIVPTTSHATTSTSMMPQAAFGPTFDCNGYGFVLSSLLTNTLTQVNLITGDRVTIKSGVGPGGAINGIGFNPIDNYIYGFVTQPLLKDLVCGLLGCPQMQLIRIAKNGNHEVLPLIIQSNSISMGDVDNQGRLWVSEGGGKWWSVDLRRGANFGKLITYGTSSIGLISGVGDWAYVPGGGDYLYAVQASIIESGLLRTNIVRWSLTTQKWERYQTYPNLLLTALNLIWGAVMAAPDGSLFAQENLLGQTWKFTLGSTANPTSIPGGAILNLSGDGAKCASGAL</sequence>
<protein>
    <recommendedName>
        <fullName evidence="5">Agglutinin-like protein 2</fullName>
    </recommendedName>
</protein>
<feature type="compositionally biased region" description="Polar residues" evidence="1">
    <location>
        <begin position="2533"/>
        <end position="2549"/>
    </location>
</feature>
<organism evidence="3 4">
    <name type="scientific">Fusarium avenaceum</name>
    <dbReference type="NCBI Taxonomy" id="40199"/>
    <lineage>
        <taxon>Eukaryota</taxon>
        <taxon>Fungi</taxon>
        <taxon>Dikarya</taxon>
        <taxon>Ascomycota</taxon>
        <taxon>Pezizomycotina</taxon>
        <taxon>Sordariomycetes</taxon>
        <taxon>Hypocreomycetidae</taxon>
        <taxon>Hypocreales</taxon>
        <taxon>Nectriaceae</taxon>
        <taxon>Fusarium</taxon>
        <taxon>Fusarium tricinctum species complex</taxon>
    </lineage>
</organism>
<feature type="compositionally biased region" description="Gly residues" evidence="1">
    <location>
        <begin position="339"/>
        <end position="349"/>
    </location>
</feature>
<comment type="caution">
    <text evidence="3">The sequence shown here is derived from an EMBL/GenBank/DDBJ whole genome shotgun (WGS) entry which is preliminary data.</text>
</comment>
<feature type="compositionally biased region" description="Polar residues" evidence="1">
    <location>
        <begin position="1186"/>
        <end position="1201"/>
    </location>
</feature>
<feature type="compositionally biased region" description="Low complexity" evidence="1">
    <location>
        <begin position="1007"/>
        <end position="1065"/>
    </location>
</feature>
<feature type="compositionally biased region" description="Low complexity" evidence="1">
    <location>
        <begin position="810"/>
        <end position="835"/>
    </location>
</feature>
<feature type="region of interest" description="Disordered" evidence="1">
    <location>
        <begin position="2959"/>
        <end position="2980"/>
    </location>
</feature>
<keyword evidence="2" id="KW-0732">Signal</keyword>
<feature type="compositionally biased region" description="Low complexity" evidence="1">
    <location>
        <begin position="3172"/>
        <end position="3183"/>
    </location>
</feature>
<feature type="compositionally biased region" description="Gly residues" evidence="1">
    <location>
        <begin position="511"/>
        <end position="543"/>
    </location>
</feature>
<feature type="compositionally biased region" description="Acidic residues" evidence="1">
    <location>
        <begin position="1383"/>
        <end position="1392"/>
    </location>
</feature>
<evidence type="ECO:0000256" key="2">
    <source>
        <dbReference type="SAM" id="SignalP"/>
    </source>
</evidence>
<feature type="region of interest" description="Disordered" evidence="1">
    <location>
        <begin position="3109"/>
        <end position="3131"/>
    </location>
</feature>
<evidence type="ECO:0008006" key="5">
    <source>
        <dbReference type="Google" id="ProtNLM"/>
    </source>
</evidence>
<feature type="region of interest" description="Disordered" evidence="1">
    <location>
        <begin position="2298"/>
        <end position="2319"/>
    </location>
</feature>
<feature type="compositionally biased region" description="Low complexity" evidence="1">
    <location>
        <begin position="485"/>
        <end position="497"/>
    </location>
</feature>
<feature type="region of interest" description="Disordered" evidence="1">
    <location>
        <begin position="262"/>
        <end position="687"/>
    </location>
</feature>
<feature type="region of interest" description="Disordered" evidence="1">
    <location>
        <begin position="741"/>
        <end position="1330"/>
    </location>
</feature>
<feature type="compositionally biased region" description="Low complexity" evidence="1">
    <location>
        <begin position="857"/>
        <end position="895"/>
    </location>
</feature>
<accession>A0A9P7H5F0</accession>
<keyword evidence="4" id="KW-1185">Reference proteome</keyword>
<feature type="region of interest" description="Disordered" evidence="1">
    <location>
        <begin position="1848"/>
        <end position="1868"/>
    </location>
</feature>
<feature type="chain" id="PRO_5040254924" description="Agglutinin-like protein 2" evidence="2">
    <location>
        <begin position="23"/>
        <end position="4081"/>
    </location>
</feature>
<feature type="region of interest" description="Disordered" evidence="1">
    <location>
        <begin position="3146"/>
        <end position="3183"/>
    </location>
</feature>
<feature type="compositionally biased region" description="Low complexity" evidence="1">
    <location>
        <begin position="1308"/>
        <end position="1325"/>
    </location>
</feature>
<feature type="region of interest" description="Disordered" evidence="1">
    <location>
        <begin position="1380"/>
        <end position="1404"/>
    </location>
</feature>
<feature type="compositionally biased region" description="Low complexity" evidence="1">
    <location>
        <begin position="1128"/>
        <end position="1151"/>
    </location>
</feature>
<name>A0A9P7H5F0_9HYPO</name>
<feature type="compositionally biased region" description="Low complexity" evidence="1">
    <location>
        <begin position="2151"/>
        <end position="2162"/>
    </location>
</feature>
<feature type="region of interest" description="Disordered" evidence="1">
    <location>
        <begin position="2147"/>
        <end position="2167"/>
    </location>
</feature>
<feature type="compositionally biased region" description="Low complexity" evidence="1">
    <location>
        <begin position="765"/>
        <end position="778"/>
    </location>
</feature>
<feature type="compositionally biased region" description="Low complexity" evidence="1">
    <location>
        <begin position="914"/>
        <end position="971"/>
    </location>
</feature>
<feature type="compositionally biased region" description="Low complexity" evidence="1">
    <location>
        <begin position="1204"/>
        <end position="1255"/>
    </location>
</feature>